<evidence type="ECO:0000313" key="6">
    <source>
        <dbReference type="Proteomes" id="UP000013307"/>
    </source>
</evidence>
<evidence type="ECO:0000256" key="1">
    <source>
        <dbReference type="ARBA" id="ARBA00023015"/>
    </source>
</evidence>
<dbReference type="EMBL" id="CP005290">
    <property type="protein sequence ID" value="AGK61191.1"/>
    <property type="molecule type" value="Genomic_DNA"/>
</dbReference>
<keyword evidence="3" id="KW-0804">Transcription</keyword>
<keyword evidence="2" id="KW-0238">DNA-binding</keyword>
<dbReference type="eggNOG" id="arCOG01580">
    <property type="taxonomic scope" value="Archaea"/>
</dbReference>
<sequence>MRKKELDDVDKKIIEYILKGKTQSEVAELTGVTLRTVQNRMKALEEEGYIIKLKEGYWVADYQKLGLTVLAVIFIDLDMDSKNKIDMIVEHMKTLDFVENVFEVVGSPYDLCLIVRYKDIEEYRKEKRKFMEWFRKNNMRINHLQTIIASKTYKNHRRTIIP</sequence>
<dbReference type="InterPro" id="IPR000485">
    <property type="entry name" value="AsnC-type_HTH_dom"/>
</dbReference>
<evidence type="ECO:0000259" key="4">
    <source>
        <dbReference type="PROSITE" id="PS50956"/>
    </source>
</evidence>
<protein>
    <submittedName>
        <fullName evidence="5">Transcriptional regulator</fullName>
    </submittedName>
</protein>
<dbReference type="Gene3D" id="3.30.70.920">
    <property type="match status" value="1"/>
</dbReference>
<dbReference type="GeneID" id="15392834"/>
<feature type="domain" description="HTH asnC-type" evidence="4">
    <location>
        <begin position="6"/>
        <end position="68"/>
    </location>
</feature>
<dbReference type="AlphaFoldDB" id="N0BKY3"/>
<name>N0BKY3_9EURY</name>
<dbReference type="InterPro" id="IPR036388">
    <property type="entry name" value="WH-like_DNA-bd_sf"/>
</dbReference>
<proteinExistence type="predicted"/>
<dbReference type="InterPro" id="IPR036390">
    <property type="entry name" value="WH_DNA-bd_sf"/>
</dbReference>
<dbReference type="KEGG" id="ast:Asulf_01193"/>
<accession>N0BKY3</accession>
<dbReference type="CDD" id="cd00090">
    <property type="entry name" value="HTH_ARSR"/>
    <property type="match status" value="1"/>
</dbReference>
<dbReference type="PROSITE" id="PS50956">
    <property type="entry name" value="HTH_ASNC_2"/>
    <property type="match status" value="1"/>
</dbReference>
<dbReference type="InterPro" id="IPR019888">
    <property type="entry name" value="Tscrpt_reg_AsnC-like"/>
</dbReference>
<dbReference type="PANTHER" id="PTHR30154">
    <property type="entry name" value="LEUCINE-RESPONSIVE REGULATORY PROTEIN"/>
    <property type="match status" value="1"/>
</dbReference>
<evidence type="ECO:0000256" key="2">
    <source>
        <dbReference type="ARBA" id="ARBA00023125"/>
    </source>
</evidence>
<dbReference type="InterPro" id="IPR011008">
    <property type="entry name" value="Dimeric_a/b-barrel"/>
</dbReference>
<dbReference type="SUPFAM" id="SSF46785">
    <property type="entry name" value="Winged helix' DNA-binding domain"/>
    <property type="match status" value="1"/>
</dbReference>
<dbReference type="PANTHER" id="PTHR30154:SF34">
    <property type="entry name" value="TRANSCRIPTIONAL REGULATOR AZLB"/>
    <property type="match status" value="1"/>
</dbReference>
<dbReference type="InterPro" id="IPR011991">
    <property type="entry name" value="ArsR-like_HTH"/>
</dbReference>
<dbReference type="STRING" id="387631.Asulf_01193"/>
<dbReference type="Gene3D" id="1.10.10.10">
    <property type="entry name" value="Winged helix-like DNA-binding domain superfamily/Winged helix DNA-binding domain"/>
    <property type="match status" value="1"/>
</dbReference>
<organism evidence="5 6">
    <name type="scientific">Archaeoglobus sulfaticallidus PM70-1</name>
    <dbReference type="NCBI Taxonomy" id="387631"/>
    <lineage>
        <taxon>Archaea</taxon>
        <taxon>Methanobacteriati</taxon>
        <taxon>Methanobacteriota</taxon>
        <taxon>Archaeoglobi</taxon>
        <taxon>Archaeoglobales</taxon>
        <taxon>Archaeoglobaceae</taxon>
        <taxon>Archaeoglobus</taxon>
    </lineage>
</organism>
<reference evidence="5 6" key="1">
    <citation type="journal article" date="2013" name="Genome Announc.">
        <title>Complete Genome Sequence of the Thermophilic and Facultatively Chemolithoautotrophic Sulfate Reducer Archaeoglobus sulfaticallidus Strain PM70-1T.</title>
        <authorList>
            <person name="Stokke R."/>
            <person name="Hocking W.P."/>
            <person name="Steinsbu B.O."/>
            <person name="Steen I.H."/>
        </authorList>
    </citation>
    <scope>NUCLEOTIDE SEQUENCE [LARGE SCALE GENOMIC DNA]</scope>
    <source>
        <strain evidence="5">PM70-1</strain>
    </source>
</reference>
<dbReference type="Pfam" id="PF13412">
    <property type="entry name" value="HTH_24"/>
    <property type="match status" value="1"/>
</dbReference>
<dbReference type="SMART" id="SM00344">
    <property type="entry name" value="HTH_ASNC"/>
    <property type="match status" value="1"/>
</dbReference>
<gene>
    <name evidence="5" type="ORF">Asulf_01193</name>
</gene>
<dbReference type="RefSeq" id="WP_015590789.1">
    <property type="nucleotide sequence ID" value="NC_021169.1"/>
</dbReference>
<dbReference type="GO" id="GO:0043200">
    <property type="term" value="P:response to amino acid"/>
    <property type="evidence" value="ECO:0007669"/>
    <property type="project" value="TreeGrafter"/>
</dbReference>
<dbReference type="OrthoDB" id="57033at2157"/>
<dbReference type="HOGENOM" id="CLU_1551740_0_0_2"/>
<keyword evidence="1" id="KW-0805">Transcription regulation</keyword>
<evidence type="ECO:0000313" key="5">
    <source>
        <dbReference type="EMBL" id="AGK61191.1"/>
    </source>
</evidence>
<dbReference type="SUPFAM" id="SSF54909">
    <property type="entry name" value="Dimeric alpha+beta barrel"/>
    <property type="match status" value="1"/>
</dbReference>
<evidence type="ECO:0000256" key="3">
    <source>
        <dbReference type="ARBA" id="ARBA00023163"/>
    </source>
</evidence>
<dbReference type="GO" id="GO:0043565">
    <property type="term" value="F:sequence-specific DNA binding"/>
    <property type="evidence" value="ECO:0007669"/>
    <property type="project" value="InterPro"/>
</dbReference>
<keyword evidence="6" id="KW-1185">Reference proteome</keyword>
<dbReference type="GO" id="GO:0005829">
    <property type="term" value="C:cytosol"/>
    <property type="evidence" value="ECO:0007669"/>
    <property type="project" value="TreeGrafter"/>
</dbReference>
<dbReference type="Proteomes" id="UP000013307">
    <property type="component" value="Chromosome"/>
</dbReference>